<keyword evidence="2" id="KW-1185">Reference proteome</keyword>
<sequence length="54" mass="6115">MRRNAMISEANAWMLLIILLDGLEEEILLEVQFSKLASLIIGCPILKRSITSTR</sequence>
<comment type="caution">
    <text evidence="1">The sequence shown here is derived from an EMBL/GenBank/DDBJ whole genome shotgun (WGS) entry which is preliminary data.</text>
</comment>
<dbReference type="Proteomes" id="UP001497535">
    <property type="component" value="Unassembled WGS sequence"/>
</dbReference>
<evidence type="ECO:0000313" key="2">
    <source>
        <dbReference type="Proteomes" id="UP001497535"/>
    </source>
</evidence>
<proteinExistence type="predicted"/>
<accession>A0ACB0ZHW4</accession>
<dbReference type="EMBL" id="CAVMJV010000036">
    <property type="protein sequence ID" value="CAK5078615.1"/>
    <property type="molecule type" value="Genomic_DNA"/>
</dbReference>
<reference evidence="1" key="1">
    <citation type="submission" date="2023-11" db="EMBL/GenBank/DDBJ databases">
        <authorList>
            <person name="Poullet M."/>
        </authorList>
    </citation>
    <scope>NUCLEOTIDE SEQUENCE</scope>
    <source>
        <strain evidence="1">E1834</strain>
    </source>
</reference>
<organism evidence="1 2">
    <name type="scientific">Meloidogyne enterolobii</name>
    <name type="common">Root-knot nematode worm</name>
    <name type="synonym">Meloidogyne mayaguensis</name>
    <dbReference type="NCBI Taxonomy" id="390850"/>
    <lineage>
        <taxon>Eukaryota</taxon>
        <taxon>Metazoa</taxon>
        <taxon>Ecdysozoa</taxon>
        <taxon>Nematoda</taxon>
        <taxon>Chromadorea</taxon>
        <taxon>Rhabditida</taxon>
        <taxon>Tylenchina</taxon>
        <taxon>Tylenchomorpha</taxon>
        <taxon>Tylenchoidea</taxon>
        <taxon>Meloidogynidae</taxon>
        <taxon>Meloidogyninae</taxon>
        <taxon>Meloidogyne</taxon>
    </lineage>
</organism>
<protein>
    <submittedName>
        <fullName evidence="1">Uncharacterized protein</fullName>
    </submittedName>
</protein>
<evidence type="ECO:0000313" key="1">
    <source>
        <dbReference type="EMBL" id="CAK5078615.1"/>
    </source>
</evidence>
<gene>
    <name evidence="1" type="ORF">MENTE1834_LOCUS25684</name>
</gene>
<name>A0ACB0ZHW4_MELEN</name>